<dbReference type="RefSeq" id="WP_139086136.1">
    <property type="nucleotide sequence ID" value="NZ_VDFR01000071.1"/>
</dbReference>
<dbReference type="OrthoDB" id="4966605at2"/>
<proteinExistence type="predicted"/>
<dbReference type="Pfam" id="PF06262">
    <property type="entry name" value="Zincin_1"/>
    <property type="match status" value="1"/>
</dbReference>
<dbReference type="CDD" id="cd12954">
    <property type="entry name" value="MMP_TTHA0227_like_1"/>
    <property type="match status" value="1"/>
</dbReference>
<feature type="region of interest" description="Disordered" evidence="1">
    <location>
        <begin position="1"/>
        <end position="46"/>
    </location>
</feature>
<name>A0A5C4MM94_9ACTN</name>
<reference evidence="3 4" key="1">
    <citation type="submission" date="2019-05" db="EMBL/GenBank/DDBJ databases">
        <title>Mumia sp. nov., isolated from the intestinal contents of plateau pika (Ochotona curzoniae) in the Qinghai-Tibet plateau of China.</title>
        <authorList>
            <person name="Tian Z."/>
        </authorList>
    </citation>
    <scope>NUCLEOTIDE SEQUENCE [LARGE SCALE GENOMIC DNA]</scope>
    <source>
        <strain evidence="4">527</strain>
        <strain evidence="3">Z527</strain>
    </source>
</reference>
<organism evidence="3 4">
    <name type="scientific">Mumia zhuanghuii</name>
    <dbReference type="NCBI Taxonomy" id="2585211"/>
    <lineage>
        <taxon>Bacteria</taxon>
        <taxon>Bacillati</taxon>
        <taxon>Actinomycetota</taxon>
        <taxon>Actinomycetes</taxon>
        <taxon>Propionibacteriales</taxon>
        <taxon>Nocardioidaceae</taxon>
        <taxon>Mumia</taxon>
    </lineage>
</organism>
<dbReference type="EMBL" id="VDFR01000206">
    <property type="protein sequence ID" value="TNC31228.1"/>
    <property type="molecule type" value="Genomic_DNA"/>
</dbReference>
<evidence type="ECO:0000256" key="1">
    <source>
        <dbReference type="SAM" id="MobiDB-lite"/>
    </source>
</evidence>
<evidence type="ECO:0000313" key="2">
    <source>
        <dbReference type="EMBL" id="TNC31228.1"/>
    </source>
</evidence>
<accession>A0A5C4MM94</accession>
<dbReference type="InterPro" id="IPR038555">
    <property type="entry name" value="Zincin_1_sf"/>
</dbReference>
<dbReference type="Gene3D" id="3.30.2010.20">
    <property type="match status" value="1"/>
</dbReference>
<comment type="caution">
    <text evidence="3">The sequence shown here is derived from an EMBL/GenBank/DDBJ whole genome shotgun (WGS) entry which is preliminary data.</text>
</comment>
<dbReference type="InterPro" id="IPR010428">
    <property type="entry name" value="Zincin_1"/>
</dbReference>
<sequence length="151" mass="16870">MVRRSSPWVAPLDEPRGGGRRDRRGRGFRGPVALPGPLTPEGVPGGWDRRAQFDTAVLGAVARLRPRHAAALEQLDVAVEDVPVLPRRWRDDVPLGTVVPDRDRPRVVLFRKPVEHRVESRADLDDLVLSVLVDQLATLWGCEPDDLDPRM</sequence>
<protein>
    <submittedName>
        <fullName evidence="3">Metallopeptidase family protein</fullName>
    </submittedName>
</protein>
<evidence type="ECO:0000313" key="3">
    <source>
        <dbReference type="EMBL" id="TNC44911.1"/>
    </source>
</evidence>
<dbReference type="AlphaFoldDB" id="A0A5C4MM94"/>
<dbReference type="Proteomes" id="UP000306740">
    <property type="component" value="Unassembled WGS sequence"/>
</dbReference>
<dbReference type="EMBL" id="VDFR01000071">
    <property type="protein sequence ID" value="TNC44911.1"/>
    <property type="molecule type" value="Genomic_DNA"/>
</dbReference>
<gene>
    <name evidence="3" type="ORF">FHE65_15900</name>
    <name evidence="2" type="ORF">FHE65_31600</name>
</gene>
<evidence type="ECO:0000313" key="4">
    <source>
        <dbReference type="Proteomes" id="UP000306740"/>
    </source>
</evidence>
<dbReference type="SUPFAM" id="SSF55486">
    <property type="entry name" value="Metalloproteases ('zincins'), catalytic domain"/>
    <property type="match status" value="1"/>
</dbReference>